<gene>
    <name evidence="3" type="ORF">CLO192961_LOCUS315780</name>
</gene>
<accession>A0ABY6UKW1</accession>
<name>A0ABY6UKW1_BIOOC</name>
<dbReference type="SUPFAM" id="SSF48452">
    <property type="entry name" value="TPR-like"/>
    <property type="match status" value="1"/>
</dbReference>
<evidence type="ECO:0000313" key="3">
    <source>
        <dbReference type="EMBL" id="VUC31926.1"/>
    </source>
</evidence>
<evidence type="ECO:0000256" key="1">
    <source>
        <dbReference type="SAM" id="MobiDB-lite"/>
    </source>
</evidence>
<dbReference type="Proteomes" id="UP000766486">
    <property type="component" value="Unassembled WGS sequence"/>
</dbReference>
<keyword evidence="4" id="KW-1185">Reference proteome</keyword>
<protein>
    <recommendedName>
        <fullName evidence="2">CHAT domain-containing protein</fullName>
    </recommendedName>
</protein>
<organism evidence="3 4">
    <name type="scientific">Bionectria ochroleuca</name>
    <name type="common">Gliocladium roseum</name>
    <dbReference type="NCBI Taxonomy" id="29856"/>
    <lineage>
        <taxon>Eukaryota</taxon>
        <taxon>Fungi</taxon>
        <taxon>Dikarya</taxon>
        <taxon>Ascomycota</taxon>
        <taxon>Pezizomycotina</taxon>
        <taxon>Sordariomycetes</taxon>
        <taxon>Hypocreomycetidae</taxon>
        <taxon>Hypocreales</taxon>
        <taxon>Bionectriaceae</taxon>
        <taxon>Clonostachys</taxon>
    </lineage>
</organism>
<dbReference type="Gene3D" id="1.25.40.10">
    <property type="entry name" value="Tetratricopeptide repeat domain"/>
    <property type="match status" value="2"/>
</dbReference>
<dbReference type="PANTHER" id="PTHR19959:SF119">
    <property type="entry name" value="FUNGAL LIPASE-LIKE DOMAIN-CONTAINING PROTEIN"/>
    <property type="match status" value="1"/>
</dbReference>
<dbReference type="PANTHER" id="PTHR19959">
    <property type="entry name" value="KINESIN LIGHT CHAIN"/>
    <property type="match status" value="1"/>
</dbReference>
<dbReference type="InterPro" id="IPR024983">
    <property type="entry name" value="CHAT_dom"/>
</dbReference>
<proteinExistence type="predicted"/>
<dbReference type="InterPro" id="IPR011990">
    <property type="entry name" value="TPR-like_helical_dom_sf"/>
</dbReference>
<reference evidence="3 4" key="1">
    <citation type="submission" date="2019-06" db="EMBL/GenBank/DDBJ databases">
        <authorList>
            <person name="Broberg M."/>
        </authorList>
    </citation>
    <scope>NUCLEOTIDE SEQUENCE [LARGE SCALE GENOMIC DNA]</scope>
</reference>
<feature type="domain" description="CHAT" evidence="2">
    <location>
        <begin position="658"/>
        <end position="989"/>
    </location>
</feature>
<dbReference type="EMBL" id="CABFNS010000837">
    <property type="protein sequence ID" value="VUC31926.1"/>
    <property type="molecule type" value="Genomic_DNA"/>
</dbReference>
<evidence type="ECO:0000259" key="2">
    <source>
        <dbReference type="Pfam" id="PF12770"/>
    </source>
</evidence>
<evidence type="ECO:0000313" key="4">
    <source>
        <dbReference type="Proteomes" id="UP000766486"/>
    </source>
</evidence>
<comment type="caution">
    <text evidence="3">The sequence shown here is derived from an EMBL/GenBank/DDBJ whole genome shotgun (WGS) entry which is preliminary data.</text>
</comment>
<feature type="region of interest" description="Disordered" evidence="1">
    <location>
        <begin position="934"/>
        <end position="955"/>
    </location>
</feature>
<sequence length="990" mass="109633">MESKTFDQNSPGDVTLVMKFLVMEIRQTSPADPLRAMMVSELGLLYRDRYILTKVATDMNEAVYYGRQALKNIPDKLDFTRPALLINLAMLLVEKSSRVAGADHLEEAFDLHKEATLVSRRHEDREGTIQGGGAFFGRRTLAFLSRYMQIQQASERASELDKVIEIGRYIIANGPRDHPGRSAWLNDLGFALVQRHNKTGNTADLEEGIKAHREALASKLEDHPDKASWMTDLAAALRSLYKRMNEMKNLEEAIDVQEQALAMESVTDYRKAAFLYKLSRWTMDKYHRTKSMADLRKGIAAARKAVNLTLVVDPERSIRRSHLADSLTLQFSQTQAMGDLEKAIAIHRRVVKNESRSGSTVNVDIHLSSLASSLRELYSATKATAHLDEAIKHLRQAIDMTTGDDSFRIEFLHNLGLALDTRSSAVGAMADREEALAWHLAALHHPHSSGTHKMLAGIPIVAMSPDPQQAYEVAKAVLDLVPALVFKSLDAYDQNYASGPIVGLASDAAAAALRVGEPPMAALTLLEKGRSTIAASIDNGPAGFGNLEDRHPGQAEQFVKLRKQLTPLHNKVPASKLERLFNEIRTFPGFEDFPLPPPKEAEICDAARHGPIVVINVSRFRCDAFLIQSRQIRVLPLTDLSRDDIARRQGLYQLGARENLEWLWDTIARPVLDALQLTCPHTKGDWPHVWWIPTGILAKFPIHAAGYHGIGSHNTVMDRVMSSYACSIESILKVRFRSTTPRSGAGVVVAMGDTPDYGPLPHAAQDAAELITAFHELSLRPVQPERNRQAILAQVKGCHVFHFSGHVHAGHDPAHSELLVGDWKEGPLTVAHLYQACRQGGKSPFLAYLSASGQASHDNDPYEGVNMMSACQVAGFRHVVGALWEVNDRIRLDVAREIYRVMKAEGMTDAAVCLGYHTATRQLRDRWLRGEETVDVRDDGGPSAGRQDASHAGVPADAEKMKDWVWVDSKGWRGEAVQGPSWASFVHFGA</sequence>
<dbReference type="Pfam" id="PF13374">
    <property type="entry name" value="TPR_10"/>
    <property type="match status" value="2"/>
</dbReference>
<dbReference type="Pfam" id="PF12770">
    <property type="entry name" value="CHAT"/>
    <property type="match status" value="1"/>
</dbReference>